<dbReference type="Proteomes" id="UP000613580">
    <property type="component" value="Unassembled WGS sequence"/>
</dbReference>
<dbReference type="AlphaFoldDB" id="A0A8H6SIK4"/>
<evidence type="ECO:0000313" key="2">
    <source>
        <dbReference type="EMBL" id="KAF7300350.1"/>
    </source>
</evidence>
<reference evidence="2" key="1">
    <citation type="submission" date="2020-05" db="EMBL/GenBank/DDBJ databases">
        <title>Mycena genomes resolve the evolution of fungal bioluminescence.</title>
        <authorList>
            <person name="Tsai I.J."/>
        </authorList>
    </citation>
    <scope>NUCLEOTIDE SEQUENCE</scope>
    <source>
        <strain evidence="2">110903Hualien_Pintung</strain>
    </source>
</reference>
<feature type="region of interest" description="Disordered" evidence="1">
    <location>
        <begin position="1"/>
        <end position="95"/>
    </location>
</feature>
<feature type="compositionally biased region" description="Basic residues" evidence="1">
    <location>
        <begin position="211"/>
        <end position="226"/>
    </location>
</feature>
<feature type="region of interest" description="Disordered" evidence="1">
    <location>
        <begin position="158"/>
        <end position="228"/>
    </location>
</feature>
<evidence type="ECO:0000256" key="1">
    <source>
        <dbReference type="SAM" id="MobiDB-lite"/>
    </source>
</evidence>
<sequence>MQSYPPGFQLQGAALGYPSPYAHGPGQPYTASATAYPSMIPYVPEKPSKSPRFSNGDVSAGDSTQSVYGGSRYEGYREHRSGDGWEDENEDTEEETILLGGPRPRHRTAFGKRSHAVTHRAGTPIAVGRTPIRARTPVPGYRHARRVGDWVVDAQAHVERHRHGHSHQSSSHSHSKHHHSSRDRSRERGRDRSRSRTGSHSRSRSHDNIKQHHSHSHHTKSHRSTARKPALQIMHTKSAEPLPIWGDQVSRSLPATVPASYPPPNVQVSYIGQPLPQPVAAPMQAAMAMPVPQISGASYGYPQYAQPTVVYPPQVPQAYAQLPQQIAQPSHVSFAPASSATGGAPLRGILKKRMNTGFVPPPKTVYPGKTATPQVKFS</sequence>
<feature type="compositionally biased region" description="Polar residues" evidence="1">
    <location>
        <begin position="51"/>
        <end position="68"/>
    </location>
</feature>
<proteinExistence type="predicted"/>
<protein>
    <submittedName>
        <fullName evidence="2">Uncharacterized protein</fullName>
    </submittedName>
</protein>
<feature type="compositionally biased region" description="Basic and acidic residues" evidence="1">
    <location>
        <begin position="74"/>
        <end position="83"/>
    </location>
</feature>
<gene>
    <name evidence="2" type="ORF">HMN09_00918300</name>
</gene>
<feature type="compositionally biased region" description="Acidic residues" evidence="1">
    <location>
        <begin position="84"/>
        <end position="95"/>
    </location>
</feature>
<keyword evidence="3" id="KW-1185">Reference proteome</keyword>
<name>A0A8H6SIK4_MYCCL</name>
<comment type="caution">
    <text evidence="2">The sequence shown here is derived from an EMBL/GenBank/DDBJ whole genome shotgun (WGS) entry which is preliminary data.</text>
</comment>
<dbReference type="EMBL" id="JACAZE010000013">
    <property type="protein sequence ID" value="KAF7300350.1"/>
    <property type="molecule type" value="Genomic_DNA"/>
</dbReference>
<accession>A0A8H6SIK4</accession>
<feature type="compositionally biased region" description="Basic and acidic residues" evidence="1">
    <location>
        <begin position="182"/>
        <end position="194"/>
    </location>
</feature>
<dbReference type="OrthoDB" id="10672529at2759"/>
<organism evidence="2 3">
    <name type="scientific">Mycena chlorophos</name>
    <name type="common">Agaric fungus</name>
    <name type="synonym">Agaricus chlorophos</name>
    <dbReference type="NCBI Taxonomy" id="658473"/>
    <lineage>
        <taxon>Eukaryota</taxon>
        <taxon>Fungi</taxon>
        <taxon>Dikarya</taxon>
        <taxon>Basidiomycota</taxon>
        <taxon>Agaricomycotina</taxon>
        <taxon>Agaricomycetes</taxon>
        <taxon>Agaricomycetidae</taxon>
        <taxon>Agaricales</taxon>
        <taxon>Marasmiineae</taxon>
        <taxon>Mycenaceae</taxon>
        <taxon>Mycena</taxon>
    </lineage>
</organism>
<evidence type="ECO:0000313" key="3">
    <source>
        <dbReference type="Proteomes" id="UP000613580"/>
    </source>
</evidence>